<keyword evidence="3" id="KW-1185">Reference proteome</keyword>
<feature type="compositionally biased region" description="Acidic residues" evidence="1">
    <location>
        <begin position="207"/>
        <end position="242"/>
    </location>
</feature>
<dbReference type="AlphaFoldDB" id="A0A0D3B1K9"/>
<dbReference type="InterPro" id="IPR006525">
    <property type="entry name" value="Cystatin-related_pln"/>
</dbReference>
<feature type="region of interest" description="Disordered" evidence="1">
    <location>
        <begin position="199"/>
        <end position="244"/>
    </location>
</feature>
<feature type="region of interest" description="Disordered" evidence="1">
    <location>
        <begin position="1"/>
        <end position="73"/>
    </location>
</feature>
<dbReference type="PANTHER" id="PTHR31228">
    <property type="entry name" value="CYSTATIN/MONELLIN SUPERFAMILY PROTEIN"/>
    <property type="match status" value="1"/>
</dbReference>
<dbReference type="PANTHER" id="PTHR31228:SF28">
    <property type="entry name" value="CYSTATIN DOMAIN-CONTAINING PROTEIN"/>
    <property type="match status" value="1"/>
</dbReference>
<feature type="compositionally biased region" description="Acidic residues" evidence="1">
    <location>
        <begin position="650"/>
        <end position="665"/>
    </location>
</feature>
<feature type="compositionally biased region" description="Acidic residues" evidence="1">
    <location>
        <begin position="400"/>
        <end position="413"/>
    </location>
</feature>
<reference evidence="2 3" key="1">
    <citation type="journal article" date="2014" name="Genome Biol.">
        <title>Transcriptome and methylome profiling reveals relics of genome dominance in the mesopolyploid Brassica oleracea.</title>
        <authorList>
            <person name="Parkin I.A."/>
            <person name="Koh C."/>
            <person name="Tang H."/>
            <person name="Robinson S.J."/>
            <person name="Kagale S."/>
            <person name="Clarke W.E."/>
            <person name="Town C.D."/>
            <person name="Nixon J."/>
            <person name="Krishnakumar V."/>
            <person name="Bidwell S.L."/>
            <person name="Denoeud F."/>
            <person name="Belcram H."/>
            <person name="Links M.G."/>
            <person name="Just J."/>
            <person name="Clarke C."/>
            <person name="Bender T."/>
            <person name="Huebert T."/>
            <person name="Mason A.S."/>
            <person name="Pires J.C."/>
            <person name="Barker G."/>
            <person name="Moore J."/>
            <person name="Walley P.G."/>
            <person name="Manoli S."/>
            <person name="Batley J."/>
            <person name="Edwards D."/>
            <person name="Nelson M.N."/>
            <person name="Wang X."/>
            <person name="Paterson A.H."/>
            <person name="King G."/>
            <person name="Bancroft I."/>
            <person name="Chalhoub B."/>
            <person name="Sharpe A.G."/>
        </authorList>
    </citation>
    <scope>NUCLEOTIDE SEQUENCE</scope>
    <source>
        <strain evidence="2 3">cv. TO1000</strain>
    </source>
</reference>
<organism evidence="2 3">
    <name type="scientific">Brassica oleracea var. oleracea</name>
    <dbReference type="NCBI Taxonomy" id="109376"/>
    <lineage>
        <taxon>Eukaryota</taxon>
        <taxon>Viridiplantae</taxon>
        <taxon>Streptophyta</taxon>
        <taxon>Embryophyta</taxon>
        <taxon>Tracheophyta</taxon>
        <taxon>Spermatophyta</taxon>
        <taxon>Magnoliopsida</taxon>
        <taxon>eudicotyledons</taxon>
        <taxon>Gunneridae</taxon>
        <taxon>Pentapetalae</taxon>
        <taxon>rosids</taxon>
        <taxon>malvids</taxon>
        <taxon>Brassicales</taxon>
        <taxon>Brassicaceae</taxon>
        <taxon>Brassiceae</taxon>
        <taxon>Brassica</taxon>
    </lineage>
</organism>
<name>A0A0D3B1K9_BRAOL</name>
<evidence type="ECO:0000313" key="3">
    <source>
        <dbReference type="Proteomes" id="UP000032141"/>
    </source>
</evidence>
<evidence type="ECO:0008006" key="4">
    <source>
        <dbReference type="Google" id="ProtNLM"/>
    </source>
</evidence>
<feature type="compositionally biased region" description="Acidic residues" evidence="1">
    <location>
        <begin position="13"/>
        <end position="33"/>
    </location>
</feature>
<feature type="compositionally biased region" description="Acidic residues" evidence="1">
    <location>
        <begin position="63"/>
        <end position="73"/>
    </location>
</feature>
<dbReference type="STRING" id="109376.A0A0D3B1K9"/>
<dbReference type="EnsemblPlants" id="Bo3g012410.1">
    <property type="protein sequence ID" value="Bo3g012410.1"/>
    <property type="gene ID" value="Bo3g012410"/>
</dbReference>
<evidence type="ECO:0000313" key="2">
    <source>
        <dbReference type="EnsemblPlants" id="Bo3g012410.1"/>
    </source>
</evidence>
<dbReference type="Gramene" id="Bo3g012410.1">
    <property type="protein sequence ID" value="Bo3g012410.1"/>
    <property type="gene ID" value="Bo3g012410"/>
</dbReference>
<reference evidence="2" key="2">
    <citation type="submission" date="2015-03" db="UniProtKB">
        <authorList>
            <consortium name="EnsemblPlants"/>
        </authorList>
    </citation>
    <scope>IDENTIFICATION</scope>
</reference>
<dbReference type="NCBIfam" id="TIGR01638">
    <property type="entry name" value="Atha_cystat_rel"/>
    <property type="match status" value="4"/>
</dbReference>
<dbReference type="Proteomes" id="UP000032141">
    <property type="component" value="Chromosome C3"/>
</dbReference>
<sequence length="1273" mass="145687">MKSDDETAKPASTEEETSVEDEDGTSMENESDTDSGRAWSVDTEEDEGVVKPPRINYLNMQDPEPEWDVDSFDGYECYDSDDRKSFSDDEEYEEFRQFKIPAWKNKGTTVECVSIVRGNLKVGGGTFIAREPGASLCMYHYGSGHSSPPETRTRDLSNRSLRCYQLSYLVRVKIDRFVRSLYTQRNNMYTHVTTMKSDDETAKLASTEEETRVEDEDDTIMEEESDSDNEGLWSVDEEEDDVERSPTINYSNMIEPEPEWDKDSYDGYECVFDPDGREGFPNDEAYEDFREYKIQAWKNRGFLEDPFRSVYPILDLEDLWSDRPYASLCVKKLNEEKGSSVEVVSIARSNLKPGGGYKLYITFMAREVCLMKMSSDDVTPNRCSTEEESDSSVSKKLKVEDEDDRNMEDESDTDSGQALSVETEEDEGVVRPPRINFLNMQDPEPEWDKDSFDGYECYDPEDRKSFSNDEEYEEFRQFKIPAWKNKGFYEEDPFRYIFPLTDLEQRFRNMTTREYLADIASLCVKKLNEEKGPSVEFVSIVRGNLKAGGGWKLYITFTAREYLDGPLVEYQAKAMDFAGGETPPFPIICRPAPSIDADGLALTHVTNQNHEGTSGLFHSTATMKGDDVSVKRASTEVESDASVSKKPKIEDEDDTSMEEESDSDNEGLWSVDAEDDDDGVRSPTINYSNLQDPEPEWDKDSYDGYELEFDPDGREGFSSDKAYAEFREYKTKAFENRGFLEDPFRSIYPIRDLDDLWTTTTKRQYLTDIASLCVKKLNDEKGMSVEVVSIVRGNLKPGGGWKLYITFMAREYPDGPIVEYQAKAVDYAGHKIPPFPILSFGFSKSLSRLSPGVDVSPSLRLSDSPTLRLDFSPTLRLDFSPTLRLDFSPTLRLDFSPTLRLDFSPTLRLDFSPTLRLDFSPTLRLDFSPTLRLDFSPTLRLDFSPTLRLDFSPTLRLDFSPTLRLDFSPTLRLDFSLTLRLDFSLTLRPSRVSVSHSLRRVREALHYANPTIEFWCRNTAVSDVFKIFEREKMKLRQGSLDSPATMLSDDSRAKRAATGEESDSSVSKKPKFEDEDDDDTSMEEESDSDSGRAWSVEAKDDDEEVVKPPNYLNMQDPEPEWDKDSYDGYELEFDPDGREGFSNDEDYKEFRDYKTKAWKNRGFLEDPFRSVYPILDLDDLWSDRVNVSRRQYLANIASLCVKKLNEQNRSSVEVVSIVRANLKAGGGFKLYITFMAREHQDGPLVEYQAKAMDFAGGIKPPFPILCRPASSMP</sequence>
<accession>A0A0D3B1K9</accession>
<evidence type="ECO:0000256" key="1">
    <source>
        <dbReference type="SAM" id="MobiDB-lite"/>
    </source>
</evidence>
<feature type="region of interest" description="Disordered" evidence="1">
    <location>
        <begin position="627"/>
        <end position="699"/>
    </location>
</feature>
<proteinExistence type="predicted"/>
<feature type="compositionally biased region" description="Acidic residues" evidence="1">
    <location>
        <begin position="1073"/>
        <end position="1088"/>
    </location>
</feature>
<feature type="region of interest" description="Disordered" evidence="1">
    <location>
        <begin position="1039"/>
        <end position="1124"/>
    </location>
</feature>
<dbReference type="HOGENOM" id="CLU_263774_0_0_1"/>
<dbReference type="eggNOG" id="KOG1121">
    <property type="taxonomic scope" value="Eukaryota"/>
</dbReference>
<protein>
    <recommendedName>
        <fullName evidence="4">Cystatin domain-containing protein</fullName>
    </recommendedName>
</protein>
<feature type="region of interest" description="Disordered" evidence="1">
    <location>
        <begin position="376"/>
        <end position="452"/>
    </location>
</feature>